<organism evidence="1 2">
    <name type="scientific">Methylobacterium soli</name>
    <dbReference type="NCBI Taxonomy" id="553447"/>
    <lineage>
        <taxon>Bacteria</taxon>
        <taxon>Pseudomonadati</taxon>
        <taxon>Pseudomonadota</taxon>
        <taxon>Alphaproteobacteria</taxon>
        <taxon>Hyphomicrobiales</taxon>
        <taxon>Methylobacteriaceae</taxon>
        <taxon>Methylobacterium</taxon>
    </lineage>
</organism>
<gene>
    <name evidence="1" type="ORF">F6X53_31475</name>
</gene>
<reference evidence="1 2" key="1">
    <citation type="submission" date="2019-09" db="EMBL/GenBank/DDBJ databases">
        <title>YIM 48816 draft genome.</title>
        <authorList>
            <person name="Jiang L."/>
        </authorList>
    </citation>
    <scope>NUCLEOTIDE SEQUENCE [LARGE SCALE GENOMIC DNA]</scope>
    <source>
        <strain evidence="1 2">YIM 48816</strain>
    </source>
</reference>
<accession>A0A6L3SQC8</accession>
<name>A0A6L3SQC8_9HYPH</name>
<evidence type="ECO:0000313" key="1">
    <source>
        <dbReference type="EMBL" id="KAB1068610.1"/>
    </source>
</evidence>
<dbReference type="Proteomes" id="UP000474159">
    <property type="component" value="Unassembled WGS sequence"/>
</dbReference>
<keyword evidence="2" id="KW-1185">Reference proteome</keyword>
<evidence type="ECO:0000313" key="2">
    <source>
        <dbReference type="Proteomes" id="UP000474159"/>
    </source>
</evidence>
<dbReference type="OrthoDB" id="8001411at2"/>
<sequence>MDLPDTSNVGHIALTAQRLYERLIKDSVTERSDIWRLLRQLTPDMNDETRRAVMELVVASAESYLFKLSNAKVDAAANWVRVLEAQGVQHRWVAFDLRVCLGLHPDHQDKDRLRMDEIELLRPSLAGICPMGFGRLFQEQLAREPKPPRND</sequence>
<protein>
    <submittedName>
        <fullName evidence="1">Uncharacterized protein</fullName>
    </submittedName>
</protein>
<proteinExistence type="predicted"/>
<dbReference type="RefSeq" id="WP_151005803.1">
    <property type="nucleotide sequence ID" value="NZ_BPQY01000288.1"/>
</dbReference>
<dbReference type="EMBL" id="VZZK01000084">
    <property type="protein sequence ID" value="KAB1068610.1"/>
    <property type="molecule type" value="Genomic_DNA"/>
</dbReference>
<dbReference type="AlphaFoldDB" id="A0A6L3SQC8"/>
<comment type="caution">
    <text evidence="1">The sequence shown here is derived from an EMBL/GenBank/DDBJ whole genome shotgun (WGS) entry which is preliminary data.</text>
</comment>